<keyword evidence="6 9" id="KW-1133">Transmembrane helix</keyword>
<keyword evidence="4 9" id="KW-0812">Transmembrane</keyword>
<feature type="chain" id="PRO_5036965039" description="Amino acid/amide ABC transporter membrane protein 1, HAAT family" evidence="10">
    <location>
        <begin position="28"/>
        <end position="435"/>
    </location>
</feature>
<keyword evidence="10" id="KW-0732">Signal</keyword>
<evidence type="ECO:0000256" key="3">
    <source>
        <dbReference type="ARBA" id="ARBA00022475"/>
    </source>
</evidence>
<feature type="transmembrane region" description="Helical" evidence="9">
    <location>
        <begin position="335"/>
        <end position="354"/>
    </location>
</feature>
<evidence type="ECO:0000256" key="10">
    <source>
        <dbReference type="SAM" id="SignalP"/>
    </source>
</evidence>
<keyword evidence="7 9" id="KW-0472">Membrane</keyword>
<dbReference type="InterPro" id="IPR013783">
    <property type="entry name" value="Ig-like_fold"/>
</dbReference>
<dbReference type="Pfam" id="PF02653">
    <property type="entry name" value="BPD_transp_2"/>
    <property type="match status" value="1"/>
</dbReference>
<feature type="transmembrane region" description="Helical" evidence="9">
    <location>
        <begin position="281"/>
        <end position="303"/>
    </location>
</feature>
<feature type="signal peptide" evidence="10">
    <location>
        <begin position="1"/>
        <end position="27"/>
    </location>
</feature>
<dbReference type="InterPro" id="IPR001851">
    <property type="entry name" value="ABC_transp_permease"/>
</dbReference>
<keyword evidence="12" id="KW-1185">Reference proteome</keyword>
<keyword evidence="5" id="KW-0029">Amino-acid transport</keyword>
<gene>
    <name evidence="11" type="ORF">GCM10011489_37690</name>
</gene>
<evidence type="ECO:0008006" key="13">
    <source>
        <dbReference type="Google" id="ProtNLM"/>
    </source>
</evidence>
<dbReference type="SUPFAM" id="SSF49478">
    <property type="entry name" value="Cna protein B-type domain"/>
    <property type="match status" value="1"/>
</dbReference>
<dbReference type="CDD" id="cd06582">
    <property type="entry name" value="TM_PBP1_LivH_like"/>
    <property type="match status" value="1"/>
</dbReference>
<dbReference type="GO" id="GO:0006865">
    <property type="term" value="P:amino acid transport"/>
    <property type="evidence" value="ECO:0007669"/>
    <property type="project" value="UniProtKB-KW"/>
</dbReference>
<evidence type="ECO:0000256" key="1">
    <source>
        <dbReference type="ARBA" id="ARBA00004651"/>
    </source>
</evidence>
<evidence type="ECO:0000313" key="11">
    <source>
        <dbReference type="EMBL" id="GGB46890.1"/>
    </source>
</evidence>
<protein>
    <recommendedName>
        <fullName evidence="13">Amino acid/amide ABC transporter membrane protein 1, HAAT family</fullName>
    </recommendedName>
</protein>
<keyword evidence="3" id="KW-1003">Cell membrane</keyword>
<organism evidence="11 12">
    <name type="scientific">Gordonia jinhuaensis</name>
    <dbReference type="NCBI Taxonomy" id="1517702"/>
    <lineage>
        <taxon>Bacteria</taxon>
        <taxon>Bacillati</taxon>
        <taxon>Actinomycetota</taxon>
        <taxon>Actinomycetes</taxon>
        <taxon>Mycobacteriales</taxon>
        <taxon>Gordoniaceae</taxon>
        <taxon>Gordonia</taxon>
    </lineage>
</organism>
<name>A0A916TL93_9ACTN</name>
<dbReference type="GO" id="GO:0005975">
    <property type="term" value="P:carbohydrate metabolic process"/>
    <property type="evidence" value="ECO:0007669"/>
    <property type="project" value="UniProtKB-ARBA"/>
</dbReference>
<dbReference type="RefSeq" id="WP_188588702.1">
    <property type="nucleotide sequence ID" value="NZ_BMGC01000052.1"/>
</dbReference>
<reference evidence="11" key="2">
    <citation type="submission" date="2020-09" db="EMBL/GenBank/DDBJ databases">
        <authorList>
            <person name="Sun Q."/>
            <person name="Zhou Y."/>
        </authorList>
    </citation>
    <scope>NUCLEOTIDE SEQUENCE</scope>
    <source>
        <strain evidence="11">CGMCC 1.12827</strain>
    </source>
</reference>
<evidence type="ECO:0000256" key="9">
    <source>
        <dbReference type="SAM" id="Phobius"/>
    </source>
</evidence>
<evidence type="ECO:0000256" key="7">
    <source>
        <dbReference type="ARBA" id="ARBA00023136"/>
    </source>
</evidence>
<dbReference type="Proteomes" id="UP000621454">
    <property type="component" value="Unassembled WGS sequence"/>
</dbReference>
<evidence type="ECO:0000256" key="6">
    <source>
        <dbReference type="ARBA" id="ARBA00022989"/>
    </source>
</evidence>
<sequence>MRRATTAVIAAFVALCSLLALAPQASAAPITTPPNCSAGPTAGCVQGTLNDDNDNGVADVELTLRDSAGASAKTKTDDNGRFVFQVAESGAYTLQLDTSTLPKGVTAATPQLTVTATVGQLQPAVFRLSGHGKGSKATTTGPPSGAKKVWNQFSQGLLLGLLLALASVGLSLIYGTTGLSNFAHAEQVTLGGVLAYVFAIKLGWNFILATVVIVIICGATGYLQDRVIWGPLRKRGLGLMQLMVVTIGLALAFDYAFQFFLGSQVLPVSKSVQRNTGPLNITPNAYIAMLISIVVLVVVGFGLTRTRIGRATRAVSDNRSLAAASGIDVDRIIRLVWTVAMALAGLAGVLYALVNGGIQWSTGIQILLLLFASVTLGGLGTAFGALVGSLVIGIVTQMSTLVVSADLKYGTSLLILILVLLLRPQGILGRGERVG</sequence>
<comment type="caution">
    <text evidence="11">The sequence shown here is derived from an EMBL/GenBank/DDBJ whole genome shotgun (WGS) entry which is preliminary data.</text>
</comment>
<evidence type="ECO:0000256" key="2">
    <source>
        <dbReference type="ARBA" id="ARBA00022448"/>
    </source>
</evidence>
<proteinExistence type="inferred from homology"/>
<dbReference type="EMBL" id="BMGC01000052">
    <property type="protein sequence ID" value="GGB46890.1"/>
    <property type="molecule type" value="Genomic_DNA"/>
</dbReference>
<dbReference type="PANTHER" id="PTHR11795">
    <property type="entry name" value="BRANCHED-CHAIN AMINO ACID TRANSPORT SYSTEM PERMEASE PROTEIN LIVH"/>
    <property type="match status" value="1"/>
</dbReference>
<comment type="subcellular location">
    <subcellularLocation>
        <location evidence="1">Cell membrane</location>
        <topology evidence="1">Multi-pass membrane protein</topology>
    </subcellularLocation>
</comment>
<dbReference type="Gene3D" id="2.60.40.10">
    <property type="entry name" value="Immunoglobulins"/>
    <property type="match status" value="1"/>
</dbReference>
<evidence type="ECO:0000256" key="5">
    <source>
        <dbReference type="ARBA" id="ARBA00022970"/>
    </source>
</evidence>
<evidence type="ECO:0000256" key="4">
    <source>
        <dbReference type="ARBA" id="ARBA00022692"/>
    </source>
</evidence>
<evidence type="ECO:0000256" key="8">
    <source>
        <dbReference type="ARBA" id="ARBA00037998"/>
    </source>
</evidence>
<dbReference type="PANTHER" id="PTHR11795:SF449">
    <property type="entry name" value="BRANCHED-CHAIN AMINO ACID TRANSPORT PERMEASE PROTEIN LIVH-RELATED"/>
    <property type="match status" value="1"/>
</dbReference>
<comment type="similarity">
    <text evidence="8">Belongs to the binding-protein-dependent transport system permease family. LivHM subfamily.</text>
</comment>
<dbReference type="GO" id="GO:0022857">
    <property type="term" value="F:transmembrane transporter activity"/>
    <property type="evidence" value="ECO:0007669"/>
    <property type="project" value="InterPro"/>
</dbReference>
<evidence type="ECO:0000313" key="12">
    <source>
        <dbReference type="Proteomes" id="UP000621454"/>
    </source>
</evidence>
<dbReference type="InterPro" id="IPR052157">
    <property type="entry name" value="BCAA_transport_permease"/>
</dbReference>
<dbReference type="GO" id="GO:0005886">
    <property type="term" value="C:plasma membrane"/>
    <property type="evidence" value="ECO:0007669"/>
    <property type="project" value="UniProtKB-SubCell"/>
</dbReference>
<dbReference type="AlphaFoldDB" id="A0A916TL93"/>
<feature type="transmembrane region" description="Helical" evidence="9">
    <location>
        <begin position="407"/>
        <end position="426"/>
    </location>
</feature>
<reference evidence="11" key="1">
    <citation type="journal article" date="2014" name="Int. J. Syst. Evol. Microbiol.">
        <title>Complete genome sequence of Corynebacterium casei LMG S-19264T (=DSM 44701T), isolated from a smear-ripened cheese.</title>
        <authorList>
            <consortium name="US DOE Joint Genome Institute (JGI-PGF)"/>
            <person name="Walter F."/>
            <person name="Albersmeier A."/>
            <person name="Kalinowski J."/>
            <person name="Ruckert C."/>
        </authorList>
    </citation>
    <scope>NUCLEOTIDE SEQUENCE</scope>
    <source>
        <strain evidence="11">CGMCC 1.12827</strain>
    </source>
</reference>
<keyword evidence="2" id="KW-0813">Transport</keyword>
<feature type="transmembrane region" description="Helical" evidence="9">
    <location>
        <begin position="236"/>
        <end position="261"/>
    </location>
</feature>
<accession>A0A916TL93</accession>
<feature type="transmembrane region" description="Helical" evidence="9">
    <location>
        <begin position="366"/>
        <end position="395"/>
    </location>
</feature>
<feature type="transmembrane region" description="Helical" evidence="9">
    <location>
        <begin position="156"/>
        <end position="175"/>
    </location>
</feature>